<protein>
    <submittedName>
        <fullName evidence="2">Uncharacterized protein</fullName>
    </submittedName>
</protein>
<feature type="compositionally biased region" description="Polar residues" evidence="1">
    <location>
        <begin position="7"/>
        <end position="16"/>
    </location>
</feature>
<evidence type="ECO:0000313" key="3">
    <source>
        <dbReference type="Proteomes" id="UP000620124"/>
    </source>
</evidence>
<dbReference type="OrthoDB" id="10549664at2759"/>
<sequence>MSGEGNEPNTFNYQISGGTGGVGGEGGVNGGGGGTGEGPTVIFDHSTNKIVHLGQGLKEVLCKWNFWYRKERTKFNSY</sequence>
<reference evidence="2" key="1">
    <citation type="submission" date="2020-05" db="EMBL/GenBank/DDBJ databases">
        <title>Mycena genomes resolve the evolution of fungal bioluminescence.</title>
        <authorList>
            <person name="Tsai I.J."/>
        </authorList>
    </citation>
    <scope>NUCLEOTIDE SEQUENCE</scope>
    <source>
        <strain evidence="2">CCC161011</strain>
    </source>
</reference>
<gene>
    <name evidence="2" type="ORF">MVEN_00290300</name>
</gene>
<keyword evidence="3" id="KW-1185">Reference proteome</keyword>
<evidence type="ECO:0000313" key="2">
    <source>
        <dbReference type="EMBL" id="KAF7369596.1"/>
    </source>
</evidence>
<comment type="caution">
    <text evidence="2">The sequence shown here is derived from an EMBL/GenBank/DDBJ whole genome shotgun (WGS) entry which is preliminary data.</text>
</comment>
<feature type="region of interest" description="Disordered" evidence="1">
    <location>
        <begin position="1"/>
        <end position="40"/>
    </location>
</feature>
<dbReference type="AlphaFoldDB" id="A0A8H7DFJ7"/>
<proteinExistence type="predicted"/>
<name>A0A8H7DFJ7_9AGAR</name>
<accession>A0A8H7DFJ7</accession>
<evidence type="ECO:0000256" key="1">
    <source>
        <dbReference type="SAM" id="MobiDB-lite"/>
    </source>
</evidence>
<feature type="compositionally biased region" description="Gly residues" evidence="1">
    <location>
        <begin position="17"/>
        <end position="37"/>
    </location>
</feature>
<dbReference type="Proteomes" id="UP000620124">
    <property type="component" value="Unassembled WGS sequence"/>
</dbReference>
<dbReference type="EMBL" id="JACAZI010000002">
    <property type="protein sequence ID" value="KAF7369596.1"/>
    <property type="molecule type" value="Genomic_DNA"/>
</dbReference>
<organism evidence="2 3">
    <name type="scientific">Mycena venus</name>
    <dbReference type="NCBI Taxonomy" id="2733690"/>
    <lineage>
        <taxon>Eukaryota</taxon>
        <taxon>Fungi</taxon>
        <taxon>Dikarya</taxon>
        <taxon>Basidiomycota</taxon>
        <taxon>Agaricomycotina</taxon>
        <taxon>Agaricomycetes</taxon>
        <taxon>Agaricomycetidae</taxon>
        <taxon>Agaricales</taxon>
        <taxon>Marasmiineae</taxon>
        <taxon>Mycenaceae</taxon>
        <taxon>Mycena</taxon>
    </lineage>
</organism>